<evidence type="ECO:0000259" key="4">
    <source>
        <dbReference type="Pfam" id="PF00561"/>
    </source>
</evidence>
<evidence type="ECO:0000313" key="6">
    <source>
        <dbReference type="EMBL" id="WOB44745.1"/>
    </source>
</evidence>
<dbReference type="InterPro" id="IPR029058">
    <property type="entry name" value="AB_hydrolase_fold"/>
</dbReference>
<reference evidence="6" key="1">
    <citation type="submission" date="2020-05" db="EMBL/GenBank/DDBJ databases">
        <authorList>
            <person name="Zhu T."/>
            <person name="Keshari N."/>
            <person name="Lu X."/>
        </authorList>
    </citation>
    <scope>NUCLEOTIDE SEQUENCE</scope>
    <source>
        <strain evidence="6">NK1-22</strain>
    </source>
</reference>
<dbReference type="InterPro" id="IPR010802">
    <property type="entry name" value="DUF1400"/>
</dbReference>
<evidence type="ECO:0000259" key="5">
    <source>
        <dbReference type="Pfam" id="PF07176"/>
    </source>
</evidence>
<dbReference type="AlphaFoldDB" id="A0AA96Y645"/>
<evidence type="ECO:0000256" key="3">
    <source>
        <dbReference type="ARBA" id="ARBA00023098"/>
    </source>
</evidence>
<proteinExistence type="predicted"/>
<keyword evidence="1 6" id="KW-0378">Hydrolase</keyword>
<sequence length="546" mass="59935">MRGVRRYTALALLSALGISAVGIMGTALPGWAATQIYLRYGPLRLNVPVQAIENFGKTGDDPRLRFYLKRLAPHQRSQLQNTLNATYDVDLMMVSQFSYTRSGERLLQEVGGLLRTASGKNGAGSLRSAGILAAADPDGFSVLSFLRNLPVDMQIDLRQALAFQRRLGGLLQRTAVVTNQVIDATRAIAQTEADVLRTLPPIDPRQPGSVAFQSQTLRLVDAQRDRPLVVDLYLPAVDRPAPLIVVSNGLGARRDRFTRLASHLASHGFAVAIPDHPGSDRDRLQDFYDGLHRENFDPAEFANRPLDISFLLDALGEMQQQGQFQRIDLERVGAFGYSFGGTTAFSLAGAEIQLSSLEPACQSDSFILNISLLYQCQALEAPPPPNLRDPRIKAVYAFLPFGKSLFGTGLSQIDVPLLWEASDEDLLTPLLEEQVPSFQQLTPSTPQAERYFVLTKGLPHARISYEIAGRTAGGDSGSDRPTTRPSWEDIKAISERYHHALTLAFFQTHVAGNEDYRPFLTAAYATQLAEPSFPLGFVASLDAIED</sequence>
<dbReference type="Pfam" id="PF00561">
    <property type="entry name" value="Abhydrolase_1"/>
    <property type="match status" value="1"/>
</dbReference>
<dbReference type="Gene3D" id="3.40.50.1820">
    <property type="entry name" value="alpha/beta hydrolase"/>
    <property type="match status" value="1"/>
</dbReference>
<dbReference type="PANTHER" id="PTHR10272:SF13">
    <property type="entry name" value="POLY(ETHYLENE TEREPHTHALATE) HYDROLASE"/>
    <property type="match status" value="1"/>
</dbReference>
<keyword evidence="3" id="KW-0443">Lipid metabolism</keyword>
<gene>
    <name evidence="6" type="ORF">HNI00_17495</name>
</gene>
<dbReference type="GO" id="GO:0003847">
    <property type="term" value="F:1-alkyl-2-acetylglycerophosphocholine esterase activity"/>
    <property type="evidence" value="ECO:0007669"/>
    <property type="project" value="TreeGrafter"/>
</dbReference>
<evidence type="ECO:0000256" key="2">
    <source>
        <dbReference type="ARBA" id="ARBA00022963"/>
    </source>
</evidence>
<dbReference type="GO" id="GO:0016042">
    <property type="term" value="P:lipid catabolic process"/>
    <property type="evidence" value="ECO:0007669"/>
    <property type="project" value="UniProtKB-KW"/>
</dbReference>
<organism evidence="6">
    <name type="scientific">Thermoleptolyngbya oregonensis NK1-22</name>
    <dbReference type="NCBI Taxonomy" id="2547457"/>
    <lineage>
        <taxon>Bacteria</taxon>
        <taxon>Bacillati</taxon>
        <taxon>Cyanobacteriota</taxon>
        <taxon>Cyanophyceae</taxon>
        <taxon>Oculatellales</taxon>
        <taxon>Oculatellaceae</taxon>
        <taxon>Thermoleptolyngbya</taxon>
    </lineage>
</organism>
<name>A0AA96Y645_9CYAN</name>
<dbReference type="Pfam" id="PF07176">
    <property type="entry name" value="DUF1400"/>
    <property type="match status" value="1"/>
</dbReference>
<feature type="domain" description="AB hydrolase-1" evidence="4">
    <location>
        <begin position="242"/>
        <end position="349"/>
    </location>
</feature>
<dbReference type="InterPro" id="IPR000073">
    <property type="entry name" value="AB_hydrolase_1"/>
</dbReference>
<dbReference type="SUPFAM" id="SSF53474">
    <property type="entry name" value="alpha/beta-Hydrolases"/>
    <property type="match status" value="1"/>
</dbReference>
<accession>A0AA96Y645</accession>
<feature type="domain" description="DUF1400" evidence="5">
    <location>
        <begin position="32"/>
        <end position="156"/>
    </location>
</feature>
<dbReference type="EMBL" id="CP053540">
    <property type="protein sequence ID" value="WOB44745.1"/>
    <property type="molecule type" value="Genomic_DNA"/>
</dbReference>
<dbReference type="RefSeq" id="WP_316787962.1">
    <property type="nucleotide sequence ID" value="NZ_CP053540.1"/>
</dbReference>
<evidence type="ECO:0000256" key="1">
    <source>
        <dbReference type="ARBA" id="ARBA00022801"/>
    </source>
</evidence>
<dbReference type="KEGG" id="tog:HNI00_17495"/>
<protein>
    <submittedName>
        <fullName evidence="6">Alpha/beta hydrolase</fullName>
    </submittedName>
</protein>
<keyword evidence="2" id="KW-0442">Lipid degradation</keyword>
<dbReference type="PANTHER" id="PTHR10272">
    <property type="entry name" value="PLATELET-ACTIVATING FACTOR ACETYLHYDROLASE"/>
    <property type="match status" value="1"/>
</dbReference>